<feature type="compositionally biased region" description="Polar residues" evidence="1">
    <location>
        <begin position="753"/>
        <end position="773"/>
    </location>
</feature>
<keyword evidence="2" id="KW-0472">Membrane</keyword>
<feature type="region of interest" description="Disordered" evidence="1">
    <location>
        <begin position="138"/>
        <end position="159"/>
    </location>
</feature>
<dbReference type="AlphaFoldDB" id="A0A8B7NM88"/>
<keyword evidence="2" id="KW-0812">Transmembrane</keyword>
<dbReference type="Gene3D" id="3.40.50.11530">
    <property type="match status" value="1"/>
</dbReference>
<dbReference type="OrthoDB" id="6344357at2759"/>
<feature type="region of interest" description="Disordered" evidence="1">
    <location>
        <begin position="696"/>
        <end position="773"/>
    </location>
</feature>
<evidence type="ECO:0000256" key="1">
    <source>
        <dbReference type="SAM" id="MobiDB-lite"/>
    </source>
</evidence>
<protein>
    <submittedName>
        <fullName evidence="4">Uncharacterized protein LOC108671733</fullName>
    </submittedName>
</protein>
<feature type="compositionally biased region" description="Polar residues" evidence="1">
    <location>
        <begin position="100"/>
        <end position="112"/>
    </location>
</feature>
<evidence type="ECO:0000256" key="2">
    <source>
        <dbReference type="SAM" id="Phobius"/>
    </source>
</evidence>
<dbReference type="GeneID" id="108671733"/>
<feature type="transmembrane region" description="Helical" evidence="2">
    <location>
        <begin position="445"/>
        <end position="471"/>
    </location>
</feature>
<dbReference type="RefSeq" id="XP_018014790.2">
    <property type="nucleotide sequence ID" value="XM_018159301.2"/>
</dbReference>
<reference evidence="4" key="1">
    <citation type="submission" date="2025-08" db="UniProtKB">
        <authorList>
            <consortium name="RefSeq"/>
        </authorList>
    </citation>
    <scope>IDENTIFICATION</scope>
    <source>
        <tissue evidence="4">Whole organism</tissue>
    </source>
</reference>
<dbReference type="KEGG" id="hazt:108671733"/>
<proteinExistence type="predicted"/>
<feature type="compositionally biased region" description="Basic and acidic residues" evidence="1">
    <location>
        <begin position="696"/>
        <end position="707"/>
    </location>
</feature>
<evidence type="ECO:0000313" key="4">
    <source>
        <dbReference type="RefSeq" id="XP_018014790.2"/>
    </source>
</evidence>
<sequence>MSGKECASSEWPIYAYNAQLPPFKLTVYRHHTWMTAPALSLNLSLATDVPTGVKFFFEHQSDPKRRLCRKFTIENSDGYFMEEYDDEFYGQSENLPKKAMTSQLPKSTNPDTSSEKASKQELVANEELTSKNIVYKMSENNKNPSNLSSTKNISNNSTDDFEMNESIINMPSANRSIIILDSPEVSDSQRRKRHEEFHNLSEPVYSQRQTLLQQQSFFGSVTPNTSSLRHTRTKRRALPLPPVLFWDCPMFSHGLEGQDFFLRLSDDAGWGAHLSFTVPQIDRHDFVSTELSQWWVFHYVHLEHVTLESSIPVTIQPAPFANLMYNVSLRSVCCVEDEASDDNPANESSVVDHKKRSFEATRKSGETSKDGCELCGVALASIILTGIDEWDAASPSPRLLLSTSLPYTDEVGQYAVTVQILSPLCSSHGCFVAVSPIFSVAGAAYGGWVVVAAVTLLVLFLLSFVVMALVIRAQAEVVSKKLWCRPRVLLVCCPHSPSSLSLITTISSFLHHSAAITTTTIHTHLADADPYLWMQYEMRTANKVLFLVPPKGQTVAVSSPVAQQWRLGVLCYASTYGALAPSDVQASAGDARSRVCCCCSRAAAPGQRDKDKFALVTLDCSGPVPAEISHLQRFYLLDDIVSLVTWLHDGTFLDHWFLWRPLMRRSAAGSPPSGTPCRRRRKKSSLIWTCRRDRDAPDMNARDKTESDVEDGQGSCLDNGQADPNGLPGEEGKVGKQRNEVRTPELPMAVSNVGLSNNRSHSAAPRSQSMDSTSLNSSLCLRIEESACGDASQEQSLVNPNTCQQERPDWVDEVLNSTETGGNGSDKRANLPVTQYHSSPSLLQLKEAAAQVEIERNKVLKDKRNYVHASQGTIPSNSRVSWFRRLFFKNKSKQQARKPILEDTEELSLYDNSMVSNSGVGKVREEMQRWNEGRERPHCLSDSNGISDSVSPSKVSANTLCGLSNEETFSASGYDHGRGDPTNTGSFDGMPSVSELPLLGEDIVASPSPEASSYPIEKDDDDFTAMLFGGTVVSE</sequence>
<feature type="region of interest" description="Disordered" evidence="1">
    <location>
        <begin position="933"/>
        <end position="952"/>
    </location>
</feature>
<keyword evidence="3" id="KW-1185">Reference proteome</keyword>
<feature type="compositionally biased region" description="Polar residues" evidence="1">
    <location>
        <begin position="138"/>
        <end position="158"/>
    </location>
</feature>
<dbReference type="Proteomes" id="UP000694843">
    <property type="component" value="Unplaced"/>
</dbReference>
<name>A0A8B7NM88_HYAAZ</name>
<organism evidence="3 4">
    <name type="scientific">Hyalella azteca</name>
    <name type="common">Amphipod</name>
    <dbReference type="NCBI Taxonomy" id="294128"/>
    <lineage>
        <taxon>Eukaryota</taxon>
        <taxon>Metazoa</taxon>
        <taxon>Ecdysozoa</taxon>
        <taxon>Arthropoda</taxon>
        <taxon>Crustacea</taxon>
        <taxon>Multicrustacea</taxon>
        <taxon>Malacostraca</taxon>
        <taxon>Eumalacostraca</taxon>
        <taxon>Peracarida</taxon>
        <taxon>Amphipoda</taxon>
        <taxon>Senticaudata</taxon>
        <taxon>Talitrida</taxon>
        <taxon>Talitroidea</taxon>
        <taxon>Hyalellidae</taxon>
        <taxon>Hyalella</taxon>
    </lineage>
</organism>
<keyword evidence="2" id="KW-1133">Transmembrane helix</keyword>
<accession>A0A8B7NM88</accession>
<feature type="compositionally biased region" description="Basic and acidic residues" evidence="1">
    <location>
        <begin position="730"/>
        <end position="743"/>
    </location>
</feature>
<feature type="region of interest" description="Disordered" evidence="1">
    <location>
        <begin position="99"/>
        <end position="120"/>
    </location>
</feature>
<evidence type="ECO:0000313" key="3">
    <source>
        <dbReference type="Proteomes" id="UP000694843"/>
    </source>
</evidence>
<feature type="compositionally biased region" description="Polar residues" evidence="1">
    <location>
        <begin position="941"/>
        <end position="952"/>
    </location>
</feature>
<gene>
    <name evidence="4" type="primary">LOC108671733</name>
</gene>